<dbReference type="Proteomes" id="UP000006055">
    <property type="component" value="Chromosome"/>
</dbReference>
<keyword evidence="11" id="KW-1185">Reference proteome</keyword>
<reference evidence="11" key="1">
    <citation type="submission" date="2012-06" db="EMBL/GenBank/DDBJ databases">
        <title>Complete sequence of chromosome of Desulfomonile tiedjei DSM 6799.</title>
        <authorList>
            <person name="Lucas S."/>
            <person name="Copeland A."/>
            <person name="Lapidus A."/>
            <person name="Glavina del Rio T."/>
            <person name="Dalin E."/>
            <person name="Tice H."/>
            <person name="Bruce D."/>
            <person name="Goodwin L."/>
            <person name="Pitluck S."/>
            <person name="Peters L."/>
            <person name="Ovchinnikova G."/>
            <person name="Zeytun A."/>
            <person name="Lu M."/>
            <person name="Kyrpides N."/>
            <person name="Mavromatis K."/>
            <person name="Ivanova N."/>
            <person name="Brettin T."/>
            <person name="Detter J.C."/>
            <person name="Han C."/>
            <person name="Larimer F."/>
            <person name="Land M."/>
            <person name="Hauser L."/>
            <person name="Markowitz V."/>
            <person name="Cheng J.-F."/>
            <person name="Hugenholtz P."/>
            <person name="Woyke T."/>
            <person name="Wu D."/>
            <person name="Spring S."/>
            <person name="Schroeder M."/>
            <person name="Brambilla E."/>
            <person name="Klenk H.-P."/>
            <person name="Eisen J.A."/>
        </authorList>
    </citation>
    <scope>NUCLEOTIDE SEQUENCE [LARGE SCALE GENOMIC DNA]</scope>
    <source>
        <strain evidence="11">ATCC 49306 / DSM 6799 / DCB-1</strain>
    </source>
</reference>
<dbReference type="InterPro" id="IPR003838">
    <property type="entry name" value="ABC3_permease_C"/>
</dbReference>
<keyword evidence="2" id="KW-1003">Cell membrane</keyword>
<evidence type="ECO:0000313" key="11">
    <source>
        <dbReference type="Proteomes" id="UP000006055"/>
    </source>
</evidence>
<dbReference type="OrthoDB" id="239678at2"/>
<keyword evidence="3 7" id="KW-0812">Transmembrane</keyword>
<dbReference type="eggNOG" id="COG0577">
    <property type="taxonomic scope" value="Bacteria"/>
</dbReference>
<keyword evidence="4 7" id="KW-1133">Transmembrane helix</keyword>
<evidence type="ECO:0000259" key="8">
    <source>
        <dbReference type="Pfam" id="PF02687"/>
    </source>
</evidence>
<dbReference type="PANTHER" id="PTHR30572:SF4">
    <property type="entry name" value="ABC TRANSPORTER PERMEASE YTRF"/>
    <property type="match status" value="1"/>
</dbReference>
<feature type="transmembrane region" description="Helical" evidence="7">
    <location>
        <begin position="259"/>
        <end position="283"/>
    </location>
</feature>
<evidence type="ECO:0000256" key="7">
    <source>
        <dbReference type="SAM" id="Phobius"/>
    </source>
</evidence>
<feature type="domain" description="ABC3 transporter permease C-terminal" evidence="8">
    <location>
        <begin position="263"/>
        <end position="378"/>
    </location>
</feature>
<dbReference type="RefSeq" id="WP_014812224.1">
    <property type="nucleotide sequence ID" value="NC_018025.1"/>
</dbReference>
<keyword evidence="5 7" id="KW-0472">Membrane</keyword>
<feature type="domain" description="MacB-like periplasmic core" evidence="9">
    <location>
        <begin position="20"/>
        <end position="208"/>
    </location>
</feature>
<comment type="subcellular location">
    <subcellularLocation>
        <location evidence="1">Cell membrane</location>
        <topology evidence="1">Multi-pass membrane protein</topology>
    </subcellularLocation>
</comment>
<sequence>MKLHDIAVNNLRRRKGKVFFLVVGLLVGVAAVVALHTTTRILEEDIAHKMDEFGANIIVTPKSEGLSLTYGGLSLGGFSFDVKEISESDLEKIKTIPNAANIRIVSPKVFGVFESEAAKALVVGVDFDEEMSLKKWWKVDGDTPTKPNQILLGKEAAERFHVTPGSKLDIKGESFKVAGVLESTGSQDDGLIFMHLPTTQKLFGKQGTVGMVEIAALCKNCPISDIVTQISEKLPTAKVTAIQQVVEGRMDTLHNFRKFSLGISGLVLLVGSMVVFVTMMASVNERTREIGIFSAIGFRRSHIMKIILLEAAVVSFMAGIAGYLTGIGITRLLLTFLTEHMPHFSLDPLVALGAVFLAILVGLLASLYPALAASKMDPSEALRTL</sequence>
<gene>
    <name evidence="10" type="ordered locus">Desti_4478</name>
</gene>
<comment type="similarity">
    <text evidence="6">Belongs to the ABC-4 integral membrane protein family.</text>
</comment>
<dbReference type="KEGG" id="dti:Desti_4478"/>
<dbReference type="AlphaFoldDB" id="I4CC19"/>
<dbReference type="HOGENOM" id="CLU_000604_8_4_7"/>
<evidence type="ECO:0000256" key="1">
    <source>
        <dbReference type="ARBA" id="ARBA00004651"/>
    </source>
</evidence>
<evidence type="ECO:0000256" key="4">
    <source>
        <dbReference type="ARBA" id="ARBA00022989"/>
    </source>
</evidence>
<dbReference type="Pfam" id="PF12704">
    <property type="entry name" value="MacB_PCD"/>
    <property type="match status" value="1"/>
</dbReference>
<evidence type="ECO:0000256" key="3">
    <source>
        <dbReference type="ARBA" id="ARBA00022692"/>
    </source>
</evidence>
<keyword evidence="10" id="KW-0449">Lipoprotein</keyword>
<dbReference type="PANTHER" id="PTHR30572">
    <property type="entry name" value="MEMBRANE COMPONENT OF TRANSPORTER-RELATED"/>
    <property type="match status" value="1"/>
</dbReference>
<dbReference type="EMBL" id="CP003360">
    <property type="protein sequence ID" value="AFM27110.1"/>
    <property type="molecule type" value="Genomic_DNA"/>
</dbReference>
<evidence type="ECO:0000256" key="5">
    <source>
        <dbReference type="ARBA" id="ARBA00023136"/>
    </source>
</evidence>
<feature type="transmembrane region" description="Helical" evidence="7">
    <location>
        <begin position="303"/>
        <end position="329"/>
    </location>
</feature>
<accession>I4CC19</accession>
<dbReference type="GO" id="GO:0005886">
    <property type="term" value="C:plasma membrane"/>
    <property type="evidence" value="ECO:0007669"/>
    <property type="project" value="UniProtKB-SubCell"/>
</dbReference>
<evidence type="ECO:0000256" key="2">
    <source>
        <dbReference type="ARBA" id="ARBA00022475"/>
    </source>
</evidence>
<dbReference type="Pfam" id="PF02687">
    <property type="entry name" value="FtsX"/>
    <property type="match status" value="1"/>
</dbReference>
<proteinExistence type="inferred from homology"/>
<evidence type="ECO:0000256" key="6">
    <source>
        <dbReference type="ARBA" id="ARBA00038076"/>
    </source>
</evidence>
<evidence type="ECO:0000259" key="9">
    <source>
        <dbReference type="Pfam" id="PF12704"/>
    </source>
</evidence>
<evidence type="ECO:0000313" key="10">
    <source>
        <dbReference type="EMBL" id="AFM27110.1"/>
    </source>
</evidence>
<name>I4CC19_DESTA</name>
<protein>
    <submittedName>
        <fullName evidence="10">ABC-type transport system, involved in lipoprotein release, permease component</fullName>
    </submittedName>
</protein>
<feature type="transmembrane region" description="Helical" evidence="7">
    <location>
        <begin position="349"/>
        <end position="373"/>
    </location>
</feature>
<dbReference type="InterPro" id="IPR050250">
    <property type="entry name" value="Macrolide_Exporter_MacB"/>
</dbReference>
<dbReference type="InterPro" id="IPR025857">
    <property type="entry name" value="MacB_PCD"/>
</dbReference>
<dbReference type="STRING" id="706587.Desti_4478"/>
<dbReference type="GO" id="GO:0022857">
    <property type="term" value="F:transmembrane transporter activity"/>
    <property type="evidence" value="ECO:0007669"/>
    <property type="project" value="TreeGrafter"/>
</dbReference>
<organism evidence="10 11">
    <name type="scientific">Desulfomonile tiedjei (strain ATCC 49306 / DSM 6799 / DCB-1)</name>
    <dbReference type="NCBI Taxonomy" id="706587"/>
    <lineage>
        <taxon>Bacteria</taxon>
        <taxon>Pseudomonadati</taxon>
        <taxon>Thermodesulfobacteriota</taxon>
        <taxon>Desulfomonilia</taxon>
        <taxon>Desulfomonilales</taxon>
        <taxon>Desulfomonilaceae</taxon>
        <taxon>Desulfomonile</taxon>
    </lineage>
</organism>